<accession>A0A1X7A4F2</accession>
<proteinExistence type="inferred from homology"/>
<feature type="domain" description="Glycosyltransferase 2-like" evidence="4">
    <location>
        <begin position="195"/>
        <end position="316"/>
    </location>
</feature>
<dbReference type="GO" id="GO:0016757">
    <property type="term" value="F:glycosyltransferase activity"/>
    <property type="evidence" value="ECO:0007669"/>
    <property type="project" value="UniProtKB-KW"/>
</dbReference>
<evidence type="ECO:0000259" key="4">
    <source>
        <dbReference type="Pfam" id="PF00535"/>
    </source>
</evidence>
<dbReference type="InterPro" id="IPR029044">
    <property type="entry name" value="Nucleotide-diphossugar_trans"/>
</dbReference>
<evidence type="ECO:0000256" key="2">
    <source>
        <dbReference type="ARBA" id="ARBA00022676"/>
    </source>
</evidence>
<sequence length="825" mass="89214">MLRRLHGLFKRYCAQNLEIRQTGCTLKIQGKTWGAVTGVSRLGNRLEVTGWAYAPAVELHCGQESVRAATSVPKQHSGDHCGGPEARVFNLDMPVGAVPEVQLSLEGSQSHVFDLPVIAPSAVTLAKARLLPKFAWRLVTAVPLVGRWAYSRDPALRPRIRAALGFWTLPVARPLQSALFAGPASSPEVQTTFTCILPVYNAFDILPEVLRRIAHHTDMPFHLVIIEDASTDPDVRPYLRDWVSEHDNVQLIENAENLGFIHSVNRGFEVALERGGPVVLLNSDAFVPIGWAGRLLAPILSNDAVASTTPFSNDAEIFSVPANCARTLLRPGEGDALDIVAKSFAGGAADAPAPTGVGFCMGMSGAWLAQVPRFDPVFGLGYGEEVDWCQKTRALGARHVGVANLFVEHRGGASFGSAQKQRLVAQAAEQITRRYPSYDIEVQDYLRADPMLTPRLALALAWLAQRAGDVAVPVYLSHAMGGGVAQYLQMRLAQDIEVQGGAVVLRVGTDMRWRLEVHSAAGLVMGGTDDFALVQRLLDPVRHRHVVYVCGVGDTHPTELPMRLLDLTEAAAGRKATLEIQMHDYYPLSPSFTLLDADHAWRGGVPDDSTDPAHTAFGPLSRWRAGWAHVMEHATRVVTFSRDSRTHVLAVWPQIGRHLEVIPHALTNMPDPVVPRAGARPVIGVLGNLNIQKGALVVAALGRALQTGTRDLDLVLLGAPDPACPPLPGVTVHGPYARKDIALLAHRYQISGWLIASIWPETFSYTTHEALATGLPVFCFDLGAQAEAVKAAGAQGHVVPCHSDPQTQARVLLAGLRKTLTAQTS</sequence>
<dbReference type="Gene3D" id="3.40.50.2000">
    <property type="entry name" value="Glycogen Phosphorylase B"/>
    <property type="match status" value="1"/>
</dbReference>
<dbReference type="PANTHER" id="PTHR43179">
    <property type="entry name" value="RHAMNOSYLTRANSFERASE WBBL"/>
    <property type="match status" value="1"/>
</dbReference>
<reference evidence="6" key="1">
    <citation type="submission" date="2017-03" db="EMBL/GenBank/DDBJ databases">
        <authorList>
            <person name="Rodrigo-Torres L."/>
            <person name="Arahal R.D."/>
            <person name="Lucena T."/>
        </authorList>
    </citation>
    <scope>NUCLEOTIDE SEQUENCE [LARGE SCALE GENOMIC DNA]</scope>
    <source>
        <strain evidence="6">CECT 8370</strain>
    </source>
</reference>
<comment type="similarity">
    <text evidence="1">Belongs to the glycosyltransferase 2 family.</text>
</comment>
<keyword evidence="6" id="KW-1185">Reference proteome</keyword>
<dbReference type="Pfam" id="PF00535">
    <property type="entry name" value="Glycos_transf_2"/>
    <property type="match status" value="1"/>
</dbReference>
<dbReference type="SUPFAM" id="SSF53756">
    <property type="entry name" value="UDP-Glycosyltransferase/glycogen phosphorylase"/>
    <property type="match status" value="1"/>
</dbReference>
<keyword evidence="2" id="KW-0328">Glycosyltransferase</keyword>
<organism evidence="5 6">
    <name type="scientific">Roseovarius gaetbuli</name>
    <dbReference type="NCBI Taxonomy" id="1356575"/>
    <lineage>
        <taxon>Bacteria</taxon>
        <taxon>Pseudomonadati</taxon>
        <taxon>Pseudomonadota</taxon>
        <taxon>Alphaproteobacteria</taxon>
        <taxon>Rhodobacterales</taxon>
        <taxon>Roseobacteraceae</taxon>
        <taxon>Roseovarius</taxon>
    </lineage>
</organism>
<dbReference type="SUPFAM" id="SSF53448">
    <property type="entry name" value="Nucleotide-diphospho-sugar transferases"/>
    <property type="match status" value="1"/>
</dbReference>
<name>A0A1X7A4F2_9RHOB</name>
<evidence type="ECO:0000313" key="5">
    <source>
        <dbReference type="EMBL" id="SLN69948.1"/>
    </source>
</evidence>
<dbReference type="EMBL" id="FWFJ01000044">
    <property type="protein sequence ID" value="SLN69948.1"/>
    <property type="molecule type" value="Genomic_DNA"/>
</dbReference>
<gene>
    <name evidence="5" type="ORF">ROG8370_03314</name>
</gene>
<evidence type="ECO:0000256" key="1">
    <source>
        <dbReference type="ARBA" id="ARBA00006739"/>
    </source>
</evidence>
<dbReference type="AlphaFoldDB" id="A0A1X7A4F2"/>
<dbReference type="Gene3D" id="3.90.550.10">
    <property type="entry name" value="Spore Coat Polysaccharide Biosynthesis Protein SpsA, Chain A"/>
    <property type="match status" value="1"/>
</dbReference>
<dbReference type="Proteomes" id="UP000194012">
    <property type="component" value="Unassembled WGS sequence"/>
</dbReference>
<dbReference type="InterPro" id="IPR001173">
    <property type="entry name" value="Glyco_trans_2-like"/>
</dbReference>
<keyword evidence="3 5" id="KW-0808">Transferase</keyword>
<dbReference type="Pfam" id="PF13692">
    <property type="entry name" value="Glyco_trans_1_4"/>
    <property type="match status" value="1"/>
</dbReference>
<evidence type="ECO:0000256" key="3">
    <source>
        <dbReference type="ARBA" id="ARBA00022679"/>
    </source>
</evidence>
<dbReference type="PANTHER" id="PTHR43179:SF12">
    <property type="entry name" value="GALACTOFURANOSYLTRANSFERASE GLFT2"/>
    <property type="match status" value="1"/>
</dbReference>
<protein>
    <submittedName>
        <fullName evidence="5">Putative glycosyl transferase</fullName>
    </submittedName>
</protein>
<evidence type="ECO:0000313" key="6">
    <source>
        <dbReference type="Proteomes" id="UP000194012"/>
    </source>
</evidence>